<name>A0A835ML61_9ROSI</name>
<gene>
    <name evidence="1" type="ORF">SADUNF_Sadunf14G0138600</name>
</gene>
<proteinExistence type="predicted"/>
<organism evidence="1 2">
    <name type="scientific">Salix dunnii</name>
    <dbReference type="NCBI Taxonomy" id="1413687"/>
    <lineage>
        <taxon>Eukaryota</taxon>
        <taxon>Viridiplantae</taxon>
        <taxon>Streptophyta</taxon>
        <taxon>Embryophyta</taxon>
        <taxon>Tracheophyta</taxon>
        <taxon>Spermatophyta</taxon>
        <taxon>Magnoliopsida</taxon>
        <taxon>eudicotyledons</taxon>
        <taxon>Gunneridae</taxon>
        <taxon>Pentapetalae</taxon>
        <taxon>rosids</taxon>
        <taxon>fabids</taxon>
        <taxon>Malpighiales</taxon>
        <taxon>Salicaceae</taxon>
        <taxon>Saliceae</taxon>
        <taxon>Salix</taxon>
    </lineage>
</organism>
<accession>A0A835ML61</accession>
<dbReference type="AlphaFoldDB" id="A0A835ML61"/>
<dbReference type="EMBL" id="JADGMS010000014">
    <property type="protein sequence ID" value="KAF9669740.1"/>
    <property type="molecule type" value="Genomic_DNA"/>
</dbReference>
<sequence length="77" mass="8829">MYKTDIDIFHIMNLRSSAYSAKLSNRRIHPTSAAAPATPPSFSLDFILRARVLKLYRQALRTTRRAPHDARGEVYIL</sequence>
<evidence type="ECO:0000313" key="1">
    <source>
        <dbReference type="EMBL" id="KAF9669740.1"/>
    </source>
</evidence>
<dbReference type="Proteomes" id="UP000657918">
    <property type="component" value="Unassembled WGS sequence"/>
</dbReference>
<keyword evidence="2" id="KW-1185">Reference proteome</keyword>
<dbReference type="OrthoDB" id="74240at2759"/>
<evidence type="ECO:0000313" key="2">
    <source>
        <dbReference type="Proteomes" id="UP000657918"/>
    </source>
</evidence>
<comment type="caution">
    <text evidence="1">The sequence shown here is derived from an EMBL/GenBank/DDBJ whole genome shotgun (WGS) entry which is preliminary data.</text>
</comment>
<reference evidence="1 2" key="1">
    <citation type="submission" date="2020-10" db="EMBL/GenBank/DDBJ databases">
        <title>Plant Genome Project.</title>
        <authorList>
            <person name="Zhang R.-G."/>
        </authorList>
    </citation>
    <scope>NUCLEOTIDE SEQUENCE [LARGE SCALE GENOMIC DNA]</scope>
    <source>
        <strain evidence="1">FAFU-HL-1</strain>
        <tissue evidence="1">Leaf</tissue>
    </source>
</reference>
<protein>
    <submittedName>
        <fullName evidence="1">Uncharacterized protein</fullName>
    </submittedName>
</protein>